<feature type="region of interest" description="Disordered" evidence="12">
    <location>
        <begin position="478"/>
        <end position="551"/>
    </location>
</feature>
<gene>
    <name evidence="15" type="primary">RAD2</name>
    <name evidence="15" type="ORF">HK105_204148</name>
</gene>
<feature type="domain" description="XPG-I" evidence="13">
    <location>
        <begin position="1220"/>
        <end position="1289"/>
    </location>
</feature>
<dbReference type="PRINTS" id="PR00853">
    <property type="entry name" value="XPGRADSUPER"/>
</dbReference>
<dbReference type="InterPro" id="IPR036279">
    <property type="entry name" value="5-3_exonuclease_C_sf"/>
</dbReference>
<feature type="compositionally biased region" description="Low complexity" evidence="12">
    <location>
        <begin position="680"/>
        <end position="693"/>
    </location>
</feature>
<keyword evidence="9" id="KW-0460">Magnesium</keyword>
<feature type="compositionally biased region" description="Polar residues" evidence="12">
    <location>
        <begin position="965"/>
        <end position="984"/>
    </location>
</feature>
<feature type="region of interest" description="Disordered" evidence="12">
    <location>
        <begin position="730"/>
        <end position="778"/>
    </location>
</feature>
<dbReference type="Pfam" id="PF00752">
    <property type="entry name" value="XPG_N"/>
    <property type="match status" value="1"/>
</dbReference>
<dbReference type="EMBL" id="JADGIZ020000017">
    <property type="protein sequence ID" value="KAL2916392.1"/>
    <property type="molecule type" value="Genomic_DNA"/>
</dbReference>
<dbReference type="InterPro" id="IPR001044">
    <property type="entry name" value="XPG/Rad2_eukaryotes"/>
</dbReference>
<feature type="region of interest" description="Disordered" evidence="12">
    <location>
        <begin position="118"/>
        <end position="157"/>
    </location>
</feature>
<dbReference type="CDD" id="cd09868">
    <property type="entry name" value="PIN_XPG_RAD2"/>
    <property type="match status" value="2"/>
</dbReference>
<evidence type="ECO:0000256" key="5">
    <source>
        <dbReference type="ARBA" id="ARBA00022723"/>
    </source>
</evidence>
<dbReference type="SUPFAM" id="SSF88723">
    <property type="entry name" value="PIN domain-like"/>
    <property type="match status" value="1"/>
</dbReference>
<comment type="similarity">
    <text evidence="3">Belongs to the XPG/RAD2 endonuclease family. XPG subfamily.</text>
</comment>
<feature type="region of interest" description="Disordered" evidence="12">
    <location>
        <begin position="421"/>
        <end position="449"/>
    </location>
</feature>
<keyword evidence="11" id="KW-0539">Nucleus</keyword>
<dbReference type="PANTHER" id="PTHR16171:SF7">
    <property type="entry name" value="DNA REPAIR PROTEIN RAD2"/>
    <property type="match status" value="1"/>
</dbReference>
<dbReference type="Proteomes" id="UP001527925">
    <property type="component" value="Unassembled WGS sequence"/>
</dbReference>
<name>A0ABR4NA50_9FUNG</name>
<dbReference type="PROSITE" id="PS00841">
    <property type="entry name" value="XPG_1"/>
    <property type="match status" value="1"/>
</dbReference>
<dbReference type="PANTHER" id="PTHR16171">
    <property type="entry name" value="DNA REPAIR PROTEIN COMPLEMENTING XP-G CELLS-RELATED"/>
    <property type="match status" value="1"/>
</dbReference>
<comment type="cofactor">
    <cofactor evidence="1">
        <name>Mg(2+)</name>
        <dbReference type="ChEBI" id="CHEBI:18420"/>
    </cofactor>
</comment>
<dbReference type="InterPro" id="IPR006084">
    <property type="entry name" value="XPG/Rad2"/>
</dbReference>
<comment type="subcellular location">
    <subcellularLocation>
        <location evidence="2">Nucleus</location>
    </subcellularLocation>
</comment>
<evidence type="ECO:0000313" key="16">
    <source>
        <dbReference type="Proteomes" id="UP001527925"/>
    </source>
</evidence>
<dbReference type="InterPro" id="IPR029060">
    <property type="entry name" value="PIN-like_dom_sf"/>
</dbReference>
<evidence type="ECO:0000256" key="3">
    <source>
        <dbReference type="ARBA" id="ARBA00005283"/>
    </source>
</evidence>
<feature type="compositionally biased region" description="Basic and acidic residues" evidence="12">
    <location>
        <begin position="875"/>
        <end position="885"/>
    </location>
</feature>
<keyword evidence="6" id="KW-0255">Endonuclease</keyword>
<comment type="caution">
    <text evidence="15">The sequence shown here is derived from an EMBL/GenBank/DDBJ whole genome shotgun (WGS) entry which is preliminary data.</text>
</comment>
<evidence type="ECO:0000256" key="12">
    <source>
        <dbReference type="SAM" id="MobiDB-lite"/>
    </source>
</evidence>
<evidence type="ECO:0000256" key="11">
    <source>
        <dbReference type="ARBA" id="ARBA00023242"/>
    </source>
</evidence>
<keyword evidence="16" id="KW-1185">Reference proteome</keyword>
<accession>A0ABR4NA50</accession>
<keyword evidence="8" id="KW-0378">Hydrolase</keyword>
<evidence type="ECO:0000259" key="13">
    <source>
        <dbReference type="SMART" id="SM00484"/>
    </source>
</evidence>
<keyword evidence="7" id="KW-0227">DNA damage</keyword>
<feature type="region of interest" description="Disordered" evidence="12">
    <location>
        <begin position="674"/>
        <end position="713"/>
    </location>
</feature>
<organism evidence="15 16">
    <name type="scientific">Polyrhizophydium stewartii</name>
    <dbReference type="NCBI Taxonomy" id="2732419"/>
    <lineage>
        <taxon>Eukaryota</taxon>
        <taxon>Fungi</taxon>
        <taxon>Fungi incertae sedis</taxon>
        <taxon>Chytridiomycota</taxon>
        <taxon>Chytridiomycota incertae sedis</taxon>
        <taxon>Chytridiomycetes</taxon>
        <taxon>Rhizophydiales</taxon>
        <taxon>Rhizophydiales incertae sedis</taxon>
        <taxon>Polyrhizophydium</taxon>
    </lineage>
</organism>
<dbReference type="InterPro" id="IPR019974">
    <property type="entry name" value="XPG_CS"/>
</dbReference>
<feature type="region of interest" description="Disordered" evidence="12">
    <location>
        <begin position="1458"/>
        <end position="1511"/>
    </location>
</feature>
<dbReference type="SUPFAM" id="SSF47807">
    <property type="entry name" value="5' to 3' exonuclease, C-terminal subdomain"/>
    <property type="match status" value="1"/>
</dbReference>
<evidence type="ECO:0000256" key="7">
    <source>
        <dbReference type="ARBA" id="ARBA00022763"/>
    </source>
</evidence>
<evidence type="ECO:0000256" key="9">
    <source>
        <dbReference type="ARBA" id="ARBA00022842"/>
    </source>
</evidence>
<evidence type="ECO:0000256" key="4">
    <source>
        <dbReference type="ARBA" id="ARBA00022722"/>
    </source>
</evidence>
<evidence type="ECO:0000313" key="15">
    <source>
        <dbReference type="EMBL" id="KAL2916392.1"/>
    </source>
</evidence>
<dbReference type="Gene3D" id="3.40.50.1010">
    <property type="entry name" value="5'-nuclease"/>
    <property type="match status" value="2"/>
</dbReference>
<feature type="region of interest" description="Disordered" evidence="12">
    <location>
        <begin position="875"/>
        <end position="895"/>
    </location>
</feature>
<evidence type="ECO:0000256" key="1">
    <source>
        <dbReference type="ARBA" id="ARBA00001946"/>
    </source>
</evidence>
<feature type="compositionally biased region" description="Polar residues" evidence="12">
    <location>
        <begin position="519"/>
        <end position="533"/>
    </location>
</feature>
<evidence type="ECO:0000256" key="2">
    <source>
        <dbReference type="ARBA" id="ARBA00004123"/>
    </source>
</evidence>
<feature type="domain" description="XPG N-terminal" evidence="14">
    <location>
        <begin position="1"/>
        <end position="98"/>
    </location>
</feature>
<dbReference type="PRINTS" id="PR00066">
    <property type="entry name" value="XRODRMPGMNTG"/>
</dbReference>
<feature type="region of interest" description="Disordered" evidence="12">
    <location>
        <begin position="1019"/>
        <end position="1065"/>
    </location>
</feature>
<evidence type="ECO:0000256" key="8">
    <source>
        <dbReference type="ARBA" id="ARBA00022801"/>
    </source>
</evidence>
<proteinExistence type="inferred from homology"/>
<dbReference type="Pfam" id="PF00867">
    <property type="entry name" value="XPG_I"/>
    <property type="match status" value="1"/>
</dbReference>
<keyword evidence="4" id="KW-0540">Nuclease</keyword>
<feature type="compositionally biased region" description="Polar residues" evidence="12">
    <location>
        <begin position="1499"/>
        <end position="1511"/>
    </location>
</feature>
<evidence type="ECO:0000256" key="10">
    <source>
        <dbReference type="ARBA" id="ARBA00023204"/>
    </source>
</evidence>
<dbReference type="SMART" id="SM00279">
    <property type="entry name" value="HhH2"/>
    <property type="match status" value="1"/>
</dbReference>
<feature type="compositionally biased region" description="Basic and acidic residues" evidence="12">
    <location>
        <begin position="701"/>
        <end position="710"/>
    </location>
</feature>
<evidence type="ECO:0000256" key="6">
    <source>
        <dbReference type="ARBA" id="ARBA00022759"/>
    </source>
</evidence>
<dbReference type="InterPro" id="IPR006085">
    <property type="entry name" value="XPG_DNA_repair_N"/>
</dbReference>
<dbReference type="InterPro" id="IPR006086">
    <property type="entry name" value="XPG-I_dom"/>
</dbReference>
<reference evidence="15 16" key="1">
    <citation type="submission" date="2023-09" db="EMBL/GenBank/DDBJ databases">
        <title>Pangenome analysis of Batrachochytrium dendrobatidis and related Chytrids.</title>
        <authorList>
            <person name="Yacoub M.N."/>
            <person name="Stajich J.E."/>
            <person name="James T.Y."/>
        </authorList>
    </citation>
    <scope>NUCLEOTIDE SEQUENCE [LARGE SCALE GENOMIC DNA]</scope>
    <source>
        <strain evidence="15 16">JEL0888</strain>
    </source>
</reference>
<feature type="region of interest" description="Disordered" evidence="12">
    <location>
        <begin position="936"/>
        <end position="995"/>
    </location>
</feature>
<evidence type="ECO:0000259" key="14">
    <source>
        <dbReference type="SMART" id="SM00485"/>
    </source>
</evidence>
<sequence length="1511" mass="163591">MGVKGLWSLVERSGRPVSLESLGGRRVAVDASIWLHQFIKAMRDRQGNLLHGAHLVGFFRRICKLLFYGVRPVFVFDGQTPALKRQTIVASEQNHRKTAERLLSRQLMRRAVAETAAAAKRSARKAGTEHGGADDGDTDAGADGDAGPRPAAPAAALARGAKRLRDEFELPAESGTPFAGAQTDQRLATDEELRAFIAEHRSDIDLSQVNIDSAEFQHLPIEMQHEIIIELKNKARAPSRARVDQMLQASHTASDFSKQQIKNLVHRNTLTERITHFAQNAGVVKNPVANRFGTWKRKQVINRRVAGVRGRNFVLVKNEDPSASGGRALVGGWSMTTQSSEKRLVDGIAGMDGFAKPGPRPRSTLVRIVDSDDDADDFVDVAPRPASPGAGGDQSLIMDEGAYVGDDVPLEELLAKIDKLEGDRGDPPAAPKDSNKQGALTSPVTAKRHPAIITELGDDTPVTESPARVVRALPVVKTPQTSTARDEITEFDPESDDDFVTLLPPSKSVQRPAAAKTPTPLQSRSSAKSSTTPAPKRVLPSSFFRSPGARAPLKGKPIKSAVFDPQPVQKPLPIAPKSKQLRGKTTIIDLGDVVGDNESVQEIMERFREAELAKPLKPLSADTFAAEKSALARPATTPETAIVIEPGRPEGEDAQMFADDSETVEEVMARFQRLEESQRGGSSAPALLAADADTWSDTDADADRRNENLPDARTAVRSFSAACAARKAMQAKQAGAGKTNGTKHPQTNGSNAEISSRGRLIGPLPRDHHAAPPSSPIDVDTGISVLEDSMGFDDDAFLACAASISPPLDALGDLSDEHQHWFSPATLRLSLAEIDAHMARVSKLRGKSVLGSERDLAFGFLERFLFHVHLRRSQHEEAAPHEQRTDTGAANGHGVRSVTDVLDDAGEFPRDSMDAKWEQDHANDAEYLRQAEADADASYGSTPMRSGGARLTAATPPDSDRTVSPVRSTSVTQSPATGTGSTAVASRPASRMSGQRTGISAFIGFEDDEDDIEIEPATTAAAADAAQDTEMHDVDSPADQHLPKQARPKSSALARDRSDTDDDEMEWREIVVDTPAREPVPARRAEAGMEDHSDSDDAIEWVDAGQPPETTDQIVVDVHHDDMEPESETEAELHKVQEEIKEIEAEELRGDTAIDVPTELDEELRDFQEFCASVSDKPLDQVAAQIGREVSELEQQQRREQRDASDITGAMIAETQELLRLFGLPYIVAPTEAESQCAFLLDRGLVDAVVTDDSDILLFGGRCVLRNMFNQAKFVEQYGVDQIASGLQLTRRRLIQLAYLLGSDYTPGLTGVGPVTALEILSEWCGDSEGLQGLVAFKQWASLVARGVTDPEESPGKKKLRKLAAKLDIPDSFPDPRVLDAYLQPVVDESTAPFEWGRPDVEGIREVMQDKPRLTPEGVNQVLIPVIREMNRRQLQAAEAGQNQQTLERFFGGPVISSSVAGSKHKSSRVQSALDGLSGKAKPGAASRGRGGKRLGARQSATTPGRSASRR</sequence>
<dbReference type="InterPro" id="IPR008918">
    <property type="entry name" value="HhH2"/>
</dbReference>
<dbReference type="Gene3D" id="1.10.150.20">
    <property type="entry name" value="5' to 3' exonuclease, C-terminal subdomain"/>
    <property type="match status" value="1"/>
</dbReference>
<feature type="compositionally biased region" description="Low complexity" evidence="12">
    <location>
        <begin position="1019"/>
        <end position="1028"/>
    </location>
</feature>
<dbReference type="SMART" id="SM00484">
    <property type="entry name" value="XPGI"/>
    <property type="match status" value="1"/>
</dbReference>
<feature type="compositionally biased region" description="Low complexity" evidence="12">
    <location>
        <begin position="143"/>
        <end position="157"/>
    </location>
</feature>
<protein>
    <submittedName>
        <fullName evidence="15">DNA repair protein rad2</fullName>
    </submittedName>
</protein>
<feature type="compositionally biased region" description="Polar residues" evidence="12">
    <location>
        <begin position="739"/>
        <end position="754"/>
    </location>
</feature>
<keyword evidence="5" id="KW-0479">Metal-binding</keyword>
<dbReference type="SMART" id="SM00485">
    <property type="entry name" value="XPGN"/>
    <property type="match status" value="1"/>
</dbReference>
<dbReference type="PROSITE" id="PS00842">
    <property type="entry name" value="XPG_2"/>
    <property type="match status" value="1"/>
</dbReference>
<feature type="compositionally biased region" description="Acidic residues" evidence="12">
    <location>
        <begin position="489"/>
        <end position="499"/>
    </location>
</feature>
<keyword evidence="10" id="KW-0234">DNA repair</keyword>